<dbReference type="Proteomes" id="UP000318081">
    <property type="component" value="Chromosome"/>
</dbReference>
<dbReference type="EMBL" id="CP036432">
    <property type="protein sequence ID" value="QDV86030.1"/>
    <property type="molecule type" value="Genomic_DNA"/>
</dbReference>
<name>A0ABX5XX55_9BACT</name>
<gene>
    <name evidence="1" type="ORF">TBK1r_50470</name>
</gene>
<accession>A0ABX5XX55</accession>
<evidence type="ECO:0000313" key="2">
    <source>
        <dbReference type="Proteomes" id="UP000318081"/>
    </source>
</evidence>
<organism evidence="1 2">
    <name type="scientific">Stieleria magnilauensis</name>
    <dbReference type="NCBI Taxonomy" id="2527963"/>
    <lineage>
        <taxon>Bacteria</taxon>
        <taxon>Pseudomonadati</taxon>
        <taxon>Planctomycetota</taxon>
        <taxon>Planctomycetia</taxon>
        <taxon>Pirellulales</taxon>
        <taxon>Pirellulaceae</taxon>
        <taxon>Stieleria</taxon>
    </lineage>
</organism>
<evidence type="ECO:0000313" key="1">
    <source>
        <dbReference type="EMBL" id="QDV86030.1"/>
    </source>
</evidence>
<protein>
    <submittedName>
        <fullName evidence="1">Uncharacterized protein</fullName>
    </submittedName>
</protein>
<sequence length="256" mass="29257">MFQRDGTITARSNYRPPNWKEWPRAGVYHHLIPYQVLRDLWNRMTQIGMTDHRNLYLQQVAQASPAGNPMPIGEFLDASSKNLANENRFDFLEIAVVWQAYNMAVGPKHRPALPDPPQGEFDHVSVIPVHVQRVYRLREVSRQMSDFLAASEGGKVTPRADQRLGDTIEGLGDMTHYGIITPQDVNWYGLPRRMWIQMSANDRQTFDQYMNQSGIATLDKEDSERQETQQYAQAALESLVRDGQIVPPPGFTDSES</sequence>
<reference evidence="1 2" key="1">
    <citation type="submission" date="2019-02" db="EMBL/GenBank/DDBJ databases">
        <title>Deep-cultivation of Planctomycetes and their phenomic and genomic characterization uncovers novel biology.</title>
        <authorList>
            <person name="Wiegand S."/>
            <person name="Jogler M."/>
            <person name="Boedeker C."/>
            <person name="Pinto D."/>
            <person name="Vollmers J."/>
            <person name="Rivas-Marin E."/>
            <person name="Kohn T."/>
            <person name="Peeters S.H."/>
            <person name="Heuer A."/>
            <person name="Rast P."/>
            <person name="Oberbeckmann S."/>
            <person name="Bunk B."/>
            <person name="Jeske O."/>
            <person name="Meyerdierks A."/>
            <person name="Storesund J.E."/>
            <person name="Kallscheuer N."/>
            <person name="Luecker S."/>
            <person name="Lage O.M."/>
            <person name="Pohl T."/>
            <person name="Merkel B.J."/>
            <person name="Hornburger P."/>
            <person name="Mueller R.-W."/>
            <person name="Bruemmer F."/>
            <person name="Labrenz M."/>
            <person name="Spormann A.M."/>
            <person name="Op den Camp H."/>
            <person name="Overmann J."/>
            <person name="Amann R."/>
            <person name="Jetten M.S.M."/>
            <person name="Mascher T."/>
            <person name="Medema M.H."/>
            <person name="Devos D.P."/>
            <person name="Kaster A.-K."/>
            <person name="Ovreas L."/>
            <person name="Rohde M."/>
            <person name="Galperin M.Y."/>
            <person name="Jogler C."/>
        </authorList>
    </citation>
    <scope>NUCLEOTIDE SEQUENCE [LARGE SCALE GENOMIC DNA]</scope>
    <source>
        <strain evidence="1 2">TBK1r</strain>
    </source>
</reference>
<dbReference type="RefSeq" id="WP_145216571.1">
    <property type="nucleotide sequence ID" value="NZ_CP036432.1"/>
</dbReference>
<keyword evidence="2" id="KW-1185">Reference proteome</keyword>
<proteinExistence type="predicted"/>